<proteinExistence type="predicted"/>
<evidence type="ECO:0000313" key="1">
    <source>
        <dbReference type="EMBL" id="KRG78846.1"/>
    </source>
</evidence>
<accession>A0A0R0DL30</accession>
<keyword evidence="2" id="KW-1185">Reference proteome</keyword>
<reference evidence="1 2" key="1">
    <citation type="submission" date="2015-05" db="EMBL/GenBank/DDBJ databases">
        <title>Genome sequencing and analysis of members of genus Stenotrophomonas.</title>
        <authorList>
            <person name="Patil P.P."/>
            <person name="Midha S."/>
            <person name="Patil P.B."/>
        </authorList>
    </citation>
    <scope>NUCLEOTIDE SEQUENCE [LARGE SCALE GENOMIC DNA]</scope>
    <source>
        <strain evidence="1 2">DSM 24757</strain>
    </source>
</reference>
<name>A0A0R0DL30_9GAMM</name>
<dbReference type="Proteomes" id="UP000050956">
    <property type="component" value="Unassembled WGS sequence"/>
</dbReference>
<gene>
    <name evidence="1" type="ORF">ABB30_02055</name>
</gene>
<sequence length="174" mass="18681">MFQWQVAAVVGVMRVSGQGVWSGMHGRPPALLGVVRVILGVALRWLQKTERCRVDITALGNAMCVLEIQQGTLHANAVDAITVQWAAIGIAVTLAVHHRLQLPDLLTGLAQPEDSVADHRTGCHALAMLWLQGQAAAGQVIDIVAKLRVVVAVHFHMAWTAGVATLSCVPRVWP</sequence>
<comment type="caution">
    <text evidence="1">The sequence shown here is derived from an EMBL/GenBank/DDBJ whole genome shotgun (WGS) entry which is preliminary data.</text>
</comment>
<evidence type="ECO:0000313" key="2">
    <source>
        <dbReference type="Proteomes" id="UP000050956"/>
    </source>
</evidence>
<dbReference type="EMBL" id="LDJM01000007">
    <property type="protein sequence ID" value="KRG78846.1"/>
    <property type="molecule type" value="Genomic_DNA"/>
</dbReference>
<dbReference type="AlphaFoldDB" id="A0A0R0DL30"/>
<protein>
    <submittedName>
        <fullName evidence="1">Uncharacterized protein</fullName>
    </submittedName>
</protein>
<organism evidence="1 2">
    <name type="scientific">Stenotrophomonas ginsengisoli</name>
    <dbReference type="NCBI Taxonomy" id="336566"/>
    <lineage>
        <taxon>Bacteria</taxon>
        <taxon>Pseudomonadati</taxon>
        <taxon>Pseudomonadota</taxon>
        <taxon>Gammaproteobacteria</taxon>
        <taxon>Lysobacterales</taxon>
        <taxon>Lysobacteraceae</taxon>
        <taxon>Stenotrophomonas</taxon>
    </lineage>
</organism>